<dbReference type="PROSITE" id="PS50011">
    <property type="entry name" value="PROTEIN_KINASE_DOM"/>
    <property type="match status" value="1"/>
</dbReference>
<dbReference type="SUPFAM" id="SSF56112">
    <property type="entry name" value="Protein kinase-like (PK-like)"/>
    <property type="match status" value="1"/>
</dbReference>
<dbReference type="GO" id="GO:0048812">
    <property type="term" value="P:neuron projection morphogenesis"/>
    <property type="evidence" value="ECO:0007669"/>
    <property type="project" value="TreeGrafter"/>
</dbReference>
<accession>A0A811LCN9</accession>
<evidence type="ECO:0000259" key="2">
    <source>
        <dbReference type="PROSITE" id="PS50011"/>
    </source>
</evidence>
<feature type="region of interest" description="Disordered" evidence="1">
    <location>
        <begin position="725"/>
        <end position="767"/>
    </location>
</feature>
<dbReference type="Gene3D" id="1.10.510.10">
    <property type="entry name" value="Transferase(Phosphotransferase) domain 1"/>
    <property type="match status" value="1"/>
</dbReference>
<feature type="domain" description="Protein kinase" evidence="2">
    <location>
        <begin position="1"/>
        <end position="306"/>
    </location>
</feature>
<gene>
    <name evidence="3" type="ORF">BOKJ2_LOCUS11277</name>
</gene>
<dbReference type="SMART" id="SM00220">
    <property type="entry name" value="S_TKc"/>
    <property type="match status" value="1"/>
</dbReference>
<dbReference type="AlphaFoldDB" id="A0A811LCN9"/>
<sequence>MSSVGTELLGLENKIKKELNPRIDAFKFYGILEKYYDRDNAPSQEYHLVEDKRFKWQVGLRINDLTDESIVQHVLKEVGILEKLELHKRILNLLGIFRHRQYVGLVFPAFLTLKEKMEARKVIQAETKPNAPALFHRDCVAMVLRPVIKALRYIHSKGIVHTQLQAINVYMNEKCYVKLGGFGYARSIGSRNRVFNADYNLYPPEVLLEEGEVTAKFDSWGLGMLAIEVISGKRYKHSQPNAKNNLHDFLSERATPPTLKVFAPKTYDSDDKCIYHDDVEDFLSQLLEVEPRSRMDLEKARAHPFVGNTLDKKRCAEVWKVKTFFVNEAEAERSLRHEMEMVKGDTHDFKADFLKRLVRSSRLAAKEFYPVFDVESDKSLMEDYYLVQLTIPIPPMDEGWSRDVLDISQGPDGMNTSVKGEEGGPKYVNRNDQIFFVKKDWTEEERQVFIGLQVCRWYHRGFIEFGDAVKIADDIDDLFNFYISDFGNNAKTAKASDIYLYTPLRFVYTRRTPLVDKDRSIYNAYINIAVAPESMKYLKKKYDDIANVDKSTIPEGQTTLHQSVIYRELDLKRFRRMEAAVLGEEKAKQWESMAFDVDERRNTILPLVYERRCNRNGQYKSDAAQDELADEHDHDFNQIRTAKIWSELDRKFLDEKYGAQLELHHPDAINLFGHPFEKTQVEKTLDADLYRGQVYQTEDYISPFSAADAERDVTWAKGYYATTTPSKRKAKPVTGQADNFDQSFDASQHVMPSPAPKMNRAKRAPNP</sequence>
<keyword evidence="4" id="KW-1185">Reference proteome</keyword>
<dbReference type="EMBL" id="CAJFDH010000005">
    <property type="protein sequence ID" value="CAD5224835.1"/>
    <property type="molecule type" value="Genomic_DNA"/>
</dbReference>
<evidence type="ECO:0000313" key="3">
    <source>
        <dbReference type="EMBL" id="CAD5224835.1"/>
    </source>
</evidence>
<dbReference type="GO" id="GO:0005737">
    <property type="term" value="C:cytoplasm"/>
    <property type="evidence" value="ECO:0007669"/>
    <property type="project" value="TreeGrafter"/>
</dbReference>
<dbReference type="Proteomes" id="UP000783686">
    <property type="component" value="Unassembled WGS sequence"/>
</dbReference>
<name>A0A811LCN9_9BILA</name>
<protein>
    <recommendedName>
        <fullName evidence="2">Protein kinase domain-containing protein</fullName>
    </recommendedName>
</protein>
<comment type="caution">
    <text evidence="3">The sequence shown here is derived from an EMBL/GenBank/DDBJ whole genome shotgun (WGS) entry which is preliminary data.</text>
</comment>
<dbReference type="PANTHER" id="PTHR48015:SF16">
    <property type="entry name" value="SERINE_THREONINE-PROTEIN KINASE SULU"/>
    <property type="match status" value="1"/>
</dbReference>
<dbReference type="Pfam" id="PF00069">
    <property type="entry name" value="Pkinase"/>
    <property type="match status" value="1"/>
</dbReference>
<dbReference type="InterPro" id="IPR011009">
    <property type="entry name" value="Kinase-like_dom_sf"/>
</dbReference>
<dbReference type="InterPro" id="IPR000719">
    <property type="entry name" value="Prot_kinase_dom"/>
</dbReference>
<dbReference type="OrthoDB" id="4062651at2759"/>
<dbReference type="GO" id="GO:0000165">
    <property type="term" value="P:MAPK cascade"/>
    <property type="evidence" value="ECO:0007669"/>
    <property type="project" value="TreeGrafter"/>
</dbReference>
<dbReference type="InterPro" id="IPR050285">
    <property type="entry name" value="STE20_Ser/Thr_kinase"/>
</dbReference>
<feature type="compositionally biased region" description="Polar residues" evidence="1">
    <location>
        <begin position="736"/>
        <end position="746"/>
    </location>
</feature>
<dbReference type="GO" id="GO:0005524">
    <property type="term" value="F:ATP binding"/>
    <property type="evidence" value="ECO:0007669"/>
    <property type="project" value="InterPro"/>
</dbReference>
<dbReference type="Proteomes" id="UP000614601">
    <property type="component" value="Unassembled WGS sequence"/>
</dbReference>
<dbReference type="GO" id="GO:0004674">
    <property type="term" value="F:protein serine/threonine kinase activity"/>
    <property type="evidence" value="ECO:0007669"/>
    <property type="project" value="TreeGrafter"/>
</dbReference>
<proteinExistence type="predicted"/>
<evidence type="ECO:0000256" key="1">
    <source>
        <dbReference type="SAM" id="MobiDB-lite"/>
    </source>
</evidence>
<reference evidence="3" key="1">
    <citation type="submission" date="2020-09" db="EMBL/GenBank/DDBJ databases">
        <authorList>
            <person name="Kikuchi T."/>
        </authorList>
    </citation>
    <scope>NUCLEOTIDE SEQUENCE</scope>
    <source>
        <strain evidence="3">SH1</strain>
    </source>
</reference>
<evidence type="ECO:0000313" key="4">
    <source>
        <dbReference type="Proteomes" id="UP000614601"/>
    </source>
</evidence>
<dbReference type="EMBL" id="CAJFCW020000005">
    <property type="protein sequence ID" value="CAG9120245.1"/>
    <property type="molecule type" value="Genomic_DNA"/>
</dbReference>
<dbReference type="GO" id="GO:0043408">
    <property type="term" value="P:regulation of MAPK cascade"/>
    <property type="evidence" value="ECO:0007669"/>
    <property type="project" value="TreeGrafter"/>
</dbReference>
<organism evidence="3 4">
    <name type="scientific">Bursaphelenchus okinawaensis</name>
    <dbReference type="NCBI Taxonomy" id="465554"/>
    <lineage>
        <taxon>Eukaryota</taxon>
        <taxon>Metazoa</taxon>
        <taxon>Ecdysozoa</taxon>
        <taxon>Nematoda</taxon>
        <taxon>Chromadorea</taxon>
        <taxon>Rhabditida</taxon>
        <taxon>Tylenchina</taxon>
        <taxon>Tylenchomorpha</taxon>
        <taxon>Aphelenchoidea</taxon>
        <taxon>Aphelenchoididae</taxon>
        <taxon>Bursaphelenchus</taxon>
    </lineage>
</organism>
<dbReference type="PANTHER" id="PTHR48015">
    <property type="entry name" value="SERINE/THREONINE-PROTEIN KINASE TAO"/>
    <property type="match status" value="1"/>
</dbReference>